<evidence type="ECO:0000313" key="2">
    <source>
        <dbReference type="EMBL" id="VCW84177.1"/>
    </source>
</evidence>
<dbReference type="EMBL" id="CYRY02013644">
    <property type="protein sequence ID" value="VCW84177.1"/>
    <property type="molecule type" value="Genomic_DNA"/>
</dbReference>
<organism evidence="2 3">
    <name type="scientific">Gulo gulo</name>
    <name type="common">Wolverine</name>
    <name type="synonym">Gluton</name>
    <dbReference type="NCBI Taxonomy" id="48420"/>
    <lineage>
        <taxon>Eukaryota</taxon>
        <taxon>Metazoa</taxon>
        <taxon>Chordata</taxon>
        <taxon>Craniata</taxon>
        <taxon>Vertebrata</taxon>
        <taxon>Euteleostomi</taxon>
        <taxon>Mammalia</taxon>
        <taxon>Eutheria</taxon>
        <taxon>Laurasiatheria</taxon>
        <taxon>Carnivora</taxon>
        <taxon>Caniformia</taxon>
        <taxon>Musteloidea</taxon>
        <taxon>Mustelidae</taxon>
        <taxon>Guloninae</taxon>
        <taxon>Gulo</taxon>
    </lineage>
</organism>
<feature type="region of interest" description="Disordered" evidence="1">
    <location>
        <begin position="1"/>
        <end position="48"/>
    </location>
</feature>
<protein>
    <submittedName>
        <fullName evidence="2">Uncharacterized protein</fullName>
    </submittedName>
</protein>
<evidence type="ECO:0000256" key="1">
    <source>
        <dbReference type="SAM" id="MobiDB-lite"/>
    </source>
</evidence>
<sequence>EKGSSSLRHGSRSPLPLLKRRFLARSPALPSSPRQQGSGENAGLLLGTTTPKAAGTRALRSCGDFGAQADA</sequence>
<name>A0A9X9LRW8_GULGU</name>
<dbReference type="Proteomes" id="UP000269945">
    <property type="component" value="Unassembled WGS sequence"/>
</dbReference>
<dbReference type="AlphaFoldDB" id="A0A9X9LRW8"/>
<proteinExistence type="predicted"/>
<feature type="non-terminal residue" evidence="2">
    <location>
        <position position="1"/>
    </location>
</feature>
<accession>A0A9X9LRW8</accession>
<evidence type="ECO:0000313" key="3">
    <source>
        <dbReference type="Proteomes" id="UP000269945"/>
    </source>
</evidence>
<comment type="caution">
    <text evidence="2">The sequence shown here is derived from an EMBL/GenBank/DDBJ whole genome shotgun (WGS) entry which is preliminary data.</text>
</comment>
<gene>
    <name evidence="2" type="ORF">BN2614_LOCUS1</name>
</gene>
<reference evidence="2 3" key="1">
    <citation type="submission" date="2018-10" db="EMBL/GenBank/DDBJ databases">
        <authorList>
            <person name="Ekblom R."/>
            <person name="Jareborg N."/>
        </authorList>
    </citation>
    <scope>NUCLEOTIDE SEQUENCE [LARGE SCALE GENOMIC DNA]</scope>
    <source>
        <tissue evidence="2">Muscle</tissue>
    </source>
</reference>
<keyword evidence="3" id="KW-1185">Reference proteome</keyword>